<comment type="caution">
    <text evidence="1">The sequence shown here is derived from an EMBL/GenBank/DDBJ whole genome shotgun (WGS) entry which is preliminary data.</text>
</comment>
<proteinExistence type="predicted"/>
<dbReference type="AlphaFoldDB" id="A0A1J5S1L9"/>
<reference evidence="1" key="1">
    <citation type="submission" date="2016-10" db="EMBL/GenBank/DDBJ databases">
        <title>Sequence of Gallionella enrichment culture.</title>
        <authorList>
            <person name="Poehlein A."/>
            <person name="Muehling M."/>
            <person name="Daniel R."/>
        </authorList>
    </citation>
    <scope>NUCLEOTIDE SEQUENCE</scope>
</reference>
<organism evidence="1">
    <name type="scientific">mine drainage metagenome</name>
    <dbReference type="NCBI Taxonomy" id="410659"/>
    <lineage>
        <taxon>unclassified sequences</taxon>
        <taxon>metagenomes</taxon>
        <taxon>ecological metagenomes</taxon>
    </lineage>
</organism>
<gene>
    <name evidence="1" type="ORF">GALL_237630</name>
</gene>
<dbReference type="EMBL" id="MLJW01000190">
    <property type="protein sequence ID" value="OIQ94237.1"/>
    <property type="molecule type" value="Genomic_DNA"/>
</dbReference>
<sequence>MEFSTPCVRVPGRLDHAEWKRVLVVTNVQNQPGIELATGAGAR</sequence>
<name>A0A1J5S1L9_9ZZZZ</name>
<evidence type="ECO:0000313" key="1">
    <source>
        <dbReference type="EMBL" id="OIQ94237.1"/>
    </source>
</evidence>
<accession>A0A1J5S1L9</accession>
<protein>
    <submittedName>
        <fullName evidence="1">Uncharacterized protein</fullName>
    </submittedName>
</protein>